<feature type="signal peptide" evidence="1">
    <location>
        <begin position="1"/>
        <end position="20"/>
    </location>
</feature>
<organism evidence="3 4">
    <name type="scientific">Carboxylicivirga mesophila</name>
    <dbReference type="NCBI Taxonomy" id="1166478"/>
    <lineage>
        <taxon>Bacteria</taxon>
        <taxon>Pseudomonadati</taxon>
        <taxon>Bacteroidota</taxon>
        <taxon>Bacteroidia</taxon>
        <taxon>Marinilabiliales</taxon>
        <taxon>Marinilabiliaceae</taxon>
        <taxon>Carboxylicivirga</taxon>
    </lineage>
</organism>
<evidence type="ECO:0000256" key="1">
    <source>
        <dbReference type="SAM" id="SignalP"/>
    </source>
</evidence>
<dbReference type="Pfam" id="PF18962">
    <property type="entry name" value="Por_Secre_tail"/>
    <property type="match status" value="1"/>
</dbReference>
<reference evidence="3 4" key="1">
    <citation type="journal article" date="2014" name="Int. J. Syst. Evol. Microbiol.">
        <title>Carboxylicivirga gen. nov. in the family Marinilabiliaceae with two novel species, Carboxylicivirga mesophila sp. nov. and Carboxylicivirga taeanensis sp. nov., and reclassification of Cytophaga fermentans as Saccharicrinis fermentans gen. nov., comb. nov.</title>
        <authorList>
            <person name="Yang S.H."/>
            <person name="Seo H.S."/>
            <person name="Woo J.H."/>
            <person name="Oh H.M."/>
            <person name="Jang H."/>
            <person name="Lee J.H."/>
            <person name="Kim S.J."/>
            <person name="Kwon K.K."/>
        </authorList>
    </citation>
    <scope>NUCLEOTIDE SEQUENCE [LARGE SCALE GENOMIC DNA]</scope>
    <source>
        <strain evidence="3 4">JCM 18290</strain>
    </source>
</reference>
<dbReference type="InterPro" id="IPR026444">
    <property type="entry name" value="Secre_tail"/>
</dbReference>
<evidence type="ECO:0000259" key="2">
    <source>
        <dbReference type="Pfam" id="PF18962"/>
    </source>
</evidence>
<protein>
    <submittedName>
        <fullName evidence="3">T9SS type A sorting domain-containing protein</fullName>
    </submittedName>
</protein>
<proteinExistence type="predicted"/>
<gene>
    <name evidence="3" type="ORF">KEM09_21295</name>
</gene>
<comment type="caution">
    <text evidence="3">The sequence shown here is derived from an EMBL/GenBank/DDBJ whole genome shotgun (WGS) entry which is preliminary data.</text>
</comment>
<sequence length="731" mass="79137">MQRFTLLLLALMAIHTFCLAQVGLPSQNVFVKNSLTGVVTEIQPYVNGLVYLGNEGSDDVIVYSPDGETWSTAESLEAASASKLVGWQGADMAFYYGNNVSETEGLDIRLLNDGSASVFWSGGHASYGTEARTNVIRHNYGGSTAMRYYYLARTTDDMPARGYNAIVYESDGTDLGTYEVTHNVGFGKAVKMTNQTNDGELESCVFDGKVHIMAGMESTMGTYSSVFAINYNAAGSNISLLAQSNNESYSWVHMTATTDYIYTLNTSGGDEPGPLTAIAVDGTYTAVNNGSPLSFKIAQLVNYQERIVAIKDEFNSSITKVAIIDGPTDVQLVNINPENETDDISNLVLSGGILYFVATPTGGVSRLYSLNLDEDNPQPNDLAEVNIMADMVALGDGCLAYTFDKYGSGSYYTHITKGVQYILYELYYGSSFALTEANSIDLMAVGNDLYQIEYNGTATNIWKHTLDESMFPVANIQLTIKDGSTLESIAGANVELNNGIYSYSAVSDADGIVTFMEIEGGTYYNYKVSSPNYLLYSEEYQWISQAHDNTKEILMQVGTVNSSAEFIIKDKGTNALISGANISISNGINSYNGTTDNTGTIVLNDISGDNYYAFTVTAPGYQGLTVEQQWISGISPNEFVLLLEEDAATGIGDTERYGIKVYPNPVSDVLQIHSESVITSVTIYALTGIIVRQLNGNQINSVGVGGLSTGIYIIVLTDNEGNQTTTKFTRK</sequence>
<accession>A0ABS5KFW2</accession>
<evidence type="ECO:0000313" key="3">
    <source>
        <dbReference type="EMBL" id="MBS2213958.1"/>
    </source>
</evidence>
<feature type="chain" id="PRO_5047172877" evidence="1">
    <location>
        <begin position="21"/>
        <end position="731"/>
    </location>
</feature>
<dbReference type="EMBL" id="JAGUCN010000042">
    <property type="protein sequence ID" value="MBS2213958.1"/>
    <property type="molecule type" value="Genomic_DNA"/>
</dbReference>
<keyword evidence="1" id="KW-0732">Signal</keyword>
<dbReference type="NCBIfam" id="TIGR04183">
    <property type="entry name" value="Por_Secre_tail"/>
    <property type="match status" value="1"/>
</dbReference>
<feature type="domain" description="Secretion system C-terminal sorting" evidence="2">
    <location>
        <begin position="661"/>
        <end position="728"/>
    </location>
</feature>
<keyword evidence="4" id="KW-1185">Reference proteome</keyword>
<dbReference type="RefSeq" id="WP_212231870.1">
    <property type="nucleotide sequence ID" value="NZ_JAGUCN010000042.1"/>
</dbReference>
<dbReference type="Proteomes" id="UP000721861">
    <property type="component" value="Unassembled WGS sequence"/>
</dbReference>
<name>A0ABS5KFW2_9BACT</name>
<evidence type="ECO:0000313" key="4">
    <source>
        <dbReference type="Proteomes" id="UP000721861"/>
    </source>
</evidence>